<dbReference type="WBParaSite" id="Gr19_v10_g4964.t1">
    <property type="protein sequence ID" value="Gr19_v10_g4964.t1"/>
    <property type="gene ID" value="Gr19_v10_g4964"/>
</dbReference>
<accession>A0A914HXK7</accession>
<sequence>MTSCNRSNSPILKRLEGQGRRQRELVTDDEKIHRIVLAGSSAICKLAQIQSPNCIWFKLYNHITEQLQIHQPEPLTALELVKAPDERSKKRRNKSGEPPSSDDDDNDASSSSLPFSSEIQLYKYVMAPLEENVYARGRIIQLVDIVNARNERSYKFSYIHFIDEGYGAWMNVECLAKMDPILYWHPWQAFPIALFKLNTFQNIAKNKNNQSIWPAGLTDKLECVMAEYDTFRVEPVWESRRFCDRTYCDYGRANVYGMMSEDNEEGIVDNGKRNEESIAHRLALEFTHHQLESETNARSGIPSTLVVRTIFDAKQQALLCEPTEELTDDLLSGGIPRWRFVKPKFT</sequence>
<dbReference type="AlphaFoldDB" id="A0A914HXK7"/>
<feature type="region of interest" description="Disordered" evidence="1">
    <location>
        <begin position="81"/>
        <end position="112"/>
    </location>
</feature>
<dbReference type="SUPFAM" id="SSF63748">
    <property type="entry name" value="Tudor/PWWP/MBT"/>
    <property type="match status" value="1"/>
</dbReference>
<keyword evidence="2" id="KW-1185">Reference proteome</keyword>
<name>A0A914HXK7_GLORO</name>
<protein>
    <submittedName>
        <fullName evidence="3">Tudor domain-containing protein</fullName>
    </submittedName>
</protein>
<organism evidence="2 3">
    <name type="scientific">Globodera rostochiensis</name>
    <name type="common">Golden nematode worm</name>
    <name type="synonym">Heterodera rostochiensis</name>
    <dbReference type="NCBI Taxonomy" id="31243"/>
    <lineage>
        <taxon>Eukaryota</taxon>
        <taxon>Metazoa</taxon>
        <taxon>Ecdysozoa</taxon>
        <taxon>Nematoda</taxon>
        <taxon>Chromadorea</taxon>
        <taxon>Rhabditida</taxon>
        <taxon>Tylenchina</taxon>
        <taxon>Tylenchomorpha</taxon>
        <taxon>Tylenchoidea</taxon>
        <taxon>Heteroderidae</taxon>
        <taxon>Heteroderinae</taxon>
        <taxon>Globodera</taxon>
    </lineage>
</organism>
<evidence type="ECO:0000256" key="1">
    <source>
        <dbReference type="SAM" id="MobiDB-lite"/>
    </source>
</evidence>
<reference evidence="3" key="1">
    <citation type="submission" date="2022-11" db="UniProtKB">
        <authorList>
            <consortium name="WormBaseParasite"/>
        </authorList>
    </citation>
    <scope>IDENTIFICATION</scope>
</reference>
<evidence type="ECO:0000313" key="2">
    <source>
        <dbReference type="Proteomes" id="UP000887572"/>
    </source>
</evidence>
<proteinExistence type="predicted"/>
<dbReference type="Proteomes" id="UP000887572">
    <property type="component" value="Unplaced"/>
</dbReference>
<evidence type="ECO:0000313" key="3">
    <source>
        <dbReference type="WBParaSite" id="Gr19_v10_g4964.t1"/>
    </source>
</evidence>